<dbReference type="InterPro" id="IPR012336">
    <property type="entry name" value="Thioredoxin-like_fold"/>
</dbReference>
<comment type="caution">
    <text evidence="3">The sequence shown here is derived from an EMBL/GenBank/DDBJ whole genome shotgun (WGS) entry which is preliminary data.</text>
</comment>
<protein>
    <submittedName>
        <fullName evidence="3">DsbA family protein</fullName>
    </submittedName>
</protein>
<proteinExistence type="inferred from homology"/>
<name>A0ABV0KMK6_9CYAN</name>
<dbReference type="Pfam" id="PF13462">
    <property type="entry name" value="Thioredoxin_4"/>
    <property type="match status" value="1"/>
</dbReference>
<dbReference type="InterPro" id="IPR036249">
    <property type="entry name" value="Thioredoxin-like_sf"/>
</dbReference>
<dbReference type="EMBL" id="JAMPLM010000018">
    <property type="protein sequence ID" value="MEP1060469.1"/>
    <property type="molecule type" value="Genomic_DNA"/>
</dbReference>
<dbReference type="Gene3D" id="3.40.30.10">
    <property type="entry name" value="Glutaredoxin"/>
    <property type="match status" value="1"/>
</dbReference>
<organism evidence="3 4">
    <name type="scientific">Stenomitos frigidus AS-A4</name>
    <dbReference type="NCBI Taxonomy" id="2933935"/>
    <lineage>
        <taxon>Bacteria</taxon>
        <taxon>Bacillati</taxon>
        <taxon>Cyanobacteriota</taxon>
        <taxon>Cyanophyceae</taxon>
        <taxon>Leptolyngbyales</taxon>
        <taxon>Leptolyngbyaceae</taxon>
        <taxon>Stenomitos</taxon>
    </lineage>
</organism>
<dbReference type="Proteomes" id="UP001476950">
    <property type="component" value="Unassembled WGS sequence"/>
</dbReference>
<evidence type="ECO:0000313" key="3">
    <source>
        <dbReference type="EMBL" id="MEP1060469.1"/>
    </source>
</evidence>
<feature type="domain" description="Thioredoxin-like fold" evidence="2">
    <location>
        <begin position="27"/>
        <end position="191"/>
    </location>
</feature>
<evidence type="ECO:0000313" key="4">
    <source>
        <dbReference type="Proteomes" id="UP001476950"/>
    </source>
</evidence>
<accession>A0ABV0KMK6</accession>
<dbReference type="PANTHER" id="PTHR13887:SF55">
    <property type="entry name" value="SLR0313 PROTEIN"/>
    <property type="match status" value="1"/>
</dbReference>
<comment type="similarity">
    <text evidence="1">Belongs to the thioredoxin family. DsbA subfamily.</text>
</comment>
<dbReference type="SUPFAM" id="SSF52833">
    <property type="entry name" value="Thioredoxin-like"/>
    <property type="match status" value="1"/>
</dbReference>
<evidence type="ECO:0000259" key="2">
    <source>
        <dbReference type="Pfam" id="PF13462"/>
    </source>
</evidence>
<keyword evidence="4" id="KW-1185">Reference proteome</keyword>
<sequence>MRNPFLPECPMNQENHPKQLFAPPSQRDHYQGMLNAPVMLVEYGNYSCPQCKKVHQLIQAIQQHFDVGFPKKNWICVVFRHFVQNSTYPQAQKAAQAAAAAAAQGRFWQMHDMLFTHSQALGDGYLVEYADILGLDISQFLQDLSHRVHVDRINQDTESGLNSGVTSAPALFINGIRYRKSWSKEQLIAAIIAASH</sequence>
<gene>
    <name evidence="3" type="ORF">NDI38_18720</name>
</gene>
<evidence type="ECO:0000256" key="1">
    <source>
        <dbReference type="ARBA" id="ARBA00005791"/>
    </source>
</evidence>
<dbReference type="PANTHER" id="PTHR13887">
    <property type="entry name" value="GLUTATHIONE S-TRANSFERASE KAPPA"/>
    <property type="match status" value="1"/>
</dbReference>
<reference evidence="3 4" key="1">
    <citation type="submission" date="2022-04" db="EMBL/GenBank/DDBJ databases">
        <title>Positive selection, recombination, and allopatry shape intraspecific diversity of widespread and dominant cyanobacteria.</title>
        <authorList>
            <person name="Wei J."/>
            <person name="Shu W."/>
            <person name="Hu C."/>
        </authorList>
    </citation>
    <scope>NUCLEOTIDE SEQUENCE [LARGE SCALE GENOMIC DNA]</scope>
    <source>
        <strain evidence="3 4">AS-A4</strain>
    </source>
</reference>